<evidence type="ECO:0000256" key="7">
    <source>
        <dbReference type="SAM" id="MobiDB-lite"/>
    </source>
</evidence>
<dbReference type="InterPro" id="IPR008991">
    <property type="entry name" value="Translation_prot_SH3-like_sf"/>
</dbReference>
<dbReference type="FunFam" id="2.30.30.30:FF:000001">
    <property type="entry name" value="50S ribosomal protein L2"/>
    <property type="match status" value="1"/>
</dbReference>
<dbReference type="GO" id="GO:0002181">
    <property type="term" value="P:cytoplasmic translation"/>
    <property type="evidence" value="ECO:0007669"/>
    <property type="project" value="TreeGrafter"/>
</dbReference>
<dbReference type="InterPro" id="IPR014726">
    <property type="entry name" value="Ribosomal_uL2_dom3"/>
</dbReference>
<dbReference type="SMART" id="SM01382">
    <property type="entry name" value="Ribosomal_L2_C"/>
    <property type="match status" value="1"/>
</dbReference>
<dbReference type="EMBL" id="CP084167">
    <property type="protein sequence ID" value="UJG42530.1"/>
    <property type="molecule type" value="Genomic_DNA"/>
</dbReference>
<dbReference type="AlphaFoldDB" id="A0A9Y1BPJ0"/>
<keyword evidence="3 6" id="KW-0694">RNA-binding</keyword>
<protein>
    <recommendedName>
        <fullName evidence="6">Large ribosomal subunit protein uL2</fullName>
    </recommendedName>
</protein>
<evidence type="ECO:0000256" key="4">
    <source>
        <dbReference type="ARBA" id="ARBA00022980"/>
    </source>
</evidence>
<evidence type="ECO:0000259" key="9">
    <source>
        <dbReference type="SMART" id="SM01383"/>
    </source>
</evidence>
<reference evidence="10" key="1">
    <citation type="journal article" date="2022" name="Nat. Microbiol.">
        <title>Unique mobile elements and scalable gene flow at the prokaryote-eukaryote boundary revealed by circularized Asgard archaea genomes.</title>
        <authorList>
            <person name="Wu F."/>
            <person name="Speth D.R."/>
            <person name="Philosof A."/>
            <person name="Cremiere A."/>
            <person name="Narayanan A."/>
            <person name="Barco R.A."/>
            <person name="Connon S.A."/>
            <person name="Amend J.P."/>
            <person name="Antoshechkin I.A."/>
            <person name="Orphan V.J."/>
        </authorList>
    </citation>
    <scope>NUCLEOTIDE SEQUENCE</scope>
    <source>
        <strain evidence="10">PR6</strain>
    </source>
</reference>
<keyword evidence="4 6" id="KW-0689">Ribosomal protein</keyword>
<dbReference type="InterPro" id="IPR002171">
    <property type="entry name" value="Ribosomal_uL2"/>
</dbReference>
<accession>A0A9Y1BPJ0</accession>
<dbReference type="InterPro" id="IPR014722">
    <property type="entry name" value="Rib_uL2_dom2"/>
</dbReference>
<evidence type="ECO:0000256" key="6">
    <source>
        <dbReference type="HAMAP-Rule" id="MF_01320"/>
    </source>
</evidence>
<dbReference type="Gene3D" id="2.40.50.140">
    <property type="entry name" value="Nucleic acid-binding proteins"/>
    <property type="match status" value="1"/>
</dbReference>
<gene>
    <name evidence="6" type="primary">rpl2</name>
    <name evidence="10" type="ORF">K9W46_09020</name>
</gene>
<dbReference type="SUPFAM" id="SSF50249">
    <property type="entry name" value="Nucleic acid-binding proteins"/>
    <property type="match status" value="1"/>
</dbReference>
<proteinExistence type="inferred from homology"/>
<dbReference type="PANTHER" id="PTHR13691">
    <property type="entry name" value="RIBOSOMAL PROTEIN L2"/>
    <property type="match status" value="1"/>
</dbReference>
<feature type="region of interest" description="Disordered" evidence="7">
    <location>
        <begin position="199"/>
        <end position="244"/>
    </location>
</feature>
<dbReference type="HAMAP" id="MF_01320_A">
    <property type="entry name" value="Ribosomal_uL2_A"/>
    <property type="match status" value="1"/>
</dbReference>
<dbReference type="PIRSF" id="PIRSF002158">
    <property type="entry name" value="Ribosomal_L2"/>
    <property type="match status" value="1"/>
</dbReference>
<dbReference type="InterPro" id="IPR022669">
    <property type="entry name" value="Ribosomal_uL2_C"/>
</dbReference>
<evidence type="ECO:0000256" key="2">
    <source>
        <dbReference type="ARBA" id="ARBA00022730"/>
    </source>
</evidence>
<dbReference type="NCBIfam" id="NF007180">
    <property type="entry name" value="PRK09612.1"/>
    <property type="match status" value="1"/>
</dbReference>
<comment type="subunit">
    <text evidence="6">Part of the 50S ribosomal subunit. Forms a bridge to the 30S subunit in the 70S ribosome.</text>
</comment>
<dbReference type="Pfam" id="PF00181">
    <property type="entry name" value="Ribosomal_L2_N"/>
    <property type="match status" value="1"/>
</dbReference>
<dbReference type="PANTHER" id="PTHR13691:SF16">
    <property type="entry name" value="LARGE RIBOSOMAL SUBUNIT PROTEIN UL2"/>
    <property type="match status" value="1"/>
</dbReference>
<dbReference type="SMART" id="SM01383">
    <property type="entry name" value="Ribosomal_L2"/>
    <property type="match status" value="1"/>
</dbReference>
<evidence type="ECO:0000256" key="1">
    <source>
        <dbReference type="ARBA" id="ARBA00005636"/>
    </source>
</evidence>
<name>A0A9Y1BPJ0_9ARCH</name>
<dbReference type="InterPro" id="IPR022666">
    <property type="entry name" value="Ribosomal_uL2_RNA-bd_dom"/>
</dbReference>
<feature type="domain" description="Large ribosomal subunit protein uL2 RNA-binding" evidence="9">
    <location>
        <begin position="11"/>
        <end position="86"/>
    </location>
</feature>
<comment type="function">
    <text evidence="6">One of the primary rRNA binding proteins. Required for association of the 30S and 50S subunits to form the 70S ribosome, for tRNA binding and peptide bond formation. It has been suggested to have peptidyltransferase activity; this is somewhat controversial. Makes several contacts with the 16S rRNA in the 70S ribosome.</text>
</comment>
<comment type="similarity">
    <text evidence="1 6">Belongs to the universal ribosomal protein uL2 family.</text>
</comment>
<dbReference type="Pfam" id="PF03947">
    <property type="entry name" value="Ribosomal_L2_C"/>
    <property type="match status" value="1"/>
</dbReference>
<keyword evidence="5 6" id="KW-0687">Ribonucleoprotein</keyword>
<keyword evidence="2 6" id="KW-0699">rRNA-binding</keyword>
<evidence type="ECO:0000256" key="3">
    <source>
        <dbReference type="ARBA" id="ARBA00022884"/>
    </source>
</evidence>
<dbReference type="GO" id="GO:0019843">
    <property type="term" value="F:rRNA binding"/>
    <property type="evidence" value="ECO:0007669"/>
    <property type="project" value="UniProtKB-UniRule"/>
</dbReference>
<dbReference type="InterPro" id="IPR012340">
    <property type="entry name" value="NA-bd_OB-fold"/>
</dbReference>
<dbReference type="FunFam" id="4.10.950.10:FF:000002">
    <property type="entry name" value="60S ribosomal protein L2"/>
    <property type="match status" value="1"/>
</dbReference>
<dbReference type="InterPro" id="IPR023672">
    <property type="entry name" value="Ribosomal_uL2_arc_euk"/>
</dbReference>
<dbReference type="Proteomes" id="UP001200513">
    <property type="component" value="Chromosome"/>
</dbReference>
<dbReference type="GO" id="GO:0022625">
    <property type="term" value="C:cytosolic large ribosomal subunit"/>
    <property type="evidence" value="ECO:0007669"/>
    <property type="project" value="TreeGrafter"/>
</dbReference>
<organism evidence="10">
    <name type="scientific">Candidatus Heimdallarchaeum endolithica</name>
    <dbReference type="NCBI Taxonomy" id="2876572"/>
    <lineage>
        <taxon>Archaea</taxon>
        <taxon>Promethearchaeati</taxon>
        <taxon>Candidatus Heimdallarchaeota</taxon>
        <taxon>Candidatus Heimdallarchaeia (ex Rinke et al. 2021) (nom. nud.)</taxon>
        <taxon>Candidatus Heimdallarchaeales</taxon>
        <taxon>Candidatus Heimdallarchaeaceae</taxon>
        <taxon>Candidatus Heimdallarchaeum</taxon>
    </lineage>
</organism>
<evidence type="ECO:0000313" key="10">
    <source>
        <dbReference type="EMBL" id="UJG42530.1"/>
    </source>
</evidence>
<dbReference type="SUPFAM" id="SSF50104">
    <property type="entry name" value="Translation proteins SH3-like domain"/>
    <property type="match status" value="1"/>
</dbReference>
<dbReference type="GO" id="GO:0003735">
    <property type="term" value="F:structural constituent of ribosome"/>
    <property type="evidence" value="ECO:0007669"/>
    <property type="project" value="InterPro"/>
</dbReference>
<sequence>MGKKILVQRRGRGTSQFRAASHKRKGSIKYRKLSKIEYSGKITGVVKDIIHDPGRGAPIARVLFEDDLKKVSLVSEGVRVGQQIEYGAAASIQINNTLPLQFIPDGTPVFNIELTPGDGGRIIRSSGGYALILGRDKGKVKVQLPSGEIKEIPQRCRATIGIVAGGGRTEKPFVKAGNKYHAMKAKGHYYPRVRGVAMNAVSHPHGGGSHQGPPRSTTVSRHSQPGKKVGLIAAKRSGRKKGRK</sequence>
<dbReference type="Gene3D" id="2.30.30.30">
    <property type="match status" value="1"/>
</dbReference>
<dbReference type="Gene3D" id="4.10.950.10">
    <property type="entry name" value="Ribosomal protein L2, domain 3"/>
    <property type="match status" value="1"/>
</dbReference>
<feature type="domain" description="Large ribosomal subunit protein uL2 C-terminal" evidence="8">
    <location>
        <begin position="92"/>
        <end position="225"/>
    </location>
</feature>
<evidence type="ECO:0000259" key="8">
    <source>
        <dbReference type="SMART" id="SM01382"/>
    </source>
</evidence>
<evidence type="ECO:0000256" key="5">
    <source>
        <dbReference type="ARBA" id="ARBA00023274"/>
    </source>
</evidence>
<dbReference type="FunFam" id="2.40.50.140:FF:000020">
    <property type="entry name" value="60S ribosomal protein L2"/>
    <property type="match status" value="1"/>
</dbReference>